<name>A0ACC4DTT0_PURLI</name>
<evidence type="ECO:0000313" key="1">
    <source>
        <dbReference type="EMBL" id="KAL3959502.1"/>
    </source>
</evidence>
<gene>
    <name evidence="1" type="ORF">ACCO45_004619</name>
</gene>
<protein>
    <submittedName>
        <fullName evidence="1">Uncharacterized protein</fullName>
    </submittedName>
</protein>
<dbReference type="EMBL" id="JBGNUJ010000004">
    <property type="protein sequence ID" value="KAL3959502.1"/>
    <property type="molecule type" value="Genomic_DNA"/>
</dbReference>
<comment type="caution">
    <text evidence="1">The sequence shown here is derived from an EMBL/GenBank/DDBJ whole genome shotgun (WGS) entry which is preliminary data.</text>
</comment>
<proteinExistence type="predicted"/>
<dbReference type="Proteomes" id="UP001638806">
    <property type="component" value="Unassembled WGS sequence"/>
</dbReference>
<sequence>MKSVTAIAAVCISAPSVALAAFLGDHTWGFANAPSDGLDSVRFPFRFFFAQDFHFTNVDKRGGFLGLQPGEDFDKKPFIRAIFSTFVEGAIPQSGNCREGAKVGPGVSCSIEWQHDYGDRIDGGPDYWSVGPYWAMEVAPGSGNIKNGGLGDIEYYLWPVHPQSCEALPRTEVTLFNPSSNTSDASGGYMSQPQEFGDCVSKVNFTAEQVDEGWKVTVGNA</sequence>
<evidence type="ECO:0000313" key="2">
    <source>
        <dbReference type="Proteomes" id="UP001638806"/>
    </source>
</evidence>
<accession>A0ACC4DTT0</accession>
<keyword evidence="2" id="KW-1185">Reference proteome</keyword>
<reference evidence="1" key="1">
    <citation type="submission" date="2024-12" db="EMBL/GenBank/DDBJ databases">
        <title>Comparative genomics and development of molecular markers within Purpureocillium lilacinum and among Purpureocillium species.</title>
        <authorList>
            <person name="Yeh Z.-Y."/>
            <person name="Ni N.-T."/>
            <person name="Lo P.-H."/>
            <person name="Mushyakhwo K."/>
            <person name="Lin C.-F."/>
            <person name="Nai Y.-S."/>
        </authorList>
    </citation>
    <scope>NUCLEOTIDE SEQUENCE</scope>
    <source>
        <strain evidence="1">NCHU-NPUST-175</strain>
    </source>
</reference>
<organism evidence="1 2">
    <name type="scientific">Purpureocillium lilacinum</name>
    <name type="common">Paecilomyces lilacinus</name>
    <dbReference type="NCBI Taxonomy" id="33203"/>
    <lineage>
        <taxon>Eukaryota</taxon>
        <taxon>Fungi</taxon>
        <taxon>Dikarya</taxon>
        <taxon>Ascomycota</taxon>
        <taxon>Pezizomycotina</taxon>
        <taxon>Sordariomycetes</taxon>
        <taxon>Hypocreomycetidae</taxon>
        <taxon>Hypocreales</taxon>
        <taxon>Ophiocordycipitaceae</taxon>
        <taxon>Purpureocillium</taxon>
    </lineage>
</organism>